<dbReference type="SMART" id="SM00044">
    <property type="entry name" value="CYCc"/>
    <property type="match status" value="1"/>
</dbReference>
<dbReference type="InterPro" id="IPR050697">
    <property type="entry name" value="Adenylyl/Guanylyl_Cyclase_3/4"/>
</dbReference>
<reference evidence="4" key="1">
    <citation type="journal article" date="2019" name="Int. J. Syst. Evol. Microbiol.">
        <title>The Global Catalogue of Microorganisms (GCM) 10K type strain sequencing project: providing services to taxonomists for standard genome sequencing and annotation.</title>
        <authorList>
            <consortium name="The Broad Institute Genomics Platform"/>
            <consortium name="The Broad Institute Genome Sequencing Center for Infectious Disease"/>
            <person name="Wu L."/>
            <person name="Ma J."/>
        </authorList>
    </citation>
    <scope>NUCLEOTIDE SEQUENCE [LARGE SCALE GENOMIC DNA]</scope>
    <source>
        <strain evidence="4">KCTC 52473</strain>
    </source>
</reference>
<dbReference type="InterPro" id="IPR001054">
    <property type="entry name" value="A/G_cyclase"/>
</dbReference>
<proteinExistence type="predicted"/>
<dbReference type="PANTHER" id="PTHR43081">
    <property type="entry name" value="ADENYLATE CYCLASE, TERMINAL-DIFFERENTIATION SPECIFIC-RELATED"/>
    <property type="match status" value="1"/>
</dbReference>
<feature type="transmembrane region" description="Helical" evidence="1">
    <location>
        <begin position="12"/>
        <end position="34"/>
    </location>
</feature>
<dbReference type="Pfam" id="PF00211">
    <property type="entry name" value="Guanylate_cyc"/>
    <property type="match status" value="1"/>
</dbReference>
<dbReference type="EMBL" id="JBHRSW010000043">
    <property type="protein sequence ID" value="MFC3122987.1"/>
    <property type="molecule type" value="Genomic_DNA"/>
</dbReference>
<dbReference type="SUPFAM" id="SSF55073">
    <property type="entry name" value="Nucleotide cyclase"/>
    <property type="match status" value="1"/>
</dbReference>
<evidence type="ECO:0000256" key="1">
    <source>
        <dbReference type="SAM" id="Phobius"/>
    </source>
</evidence>
<dbReference type="RefSeq" id="WP_376921113.1">
    <property type="nucleotide sequence ID" value="NZ_JBHRSW010000043.1"/>
</dbReference>
<evidence type="ECO:0000313" key="3">
    <source>
        <dbReference type="EMBL" id="MFC3122987.1"/>
    </source>
</evidence>
<organism evidence="3 4">
    <name type="scientific">Agaribacter flavus</name>
    <dbReference type="NCBI Taxonomy" id="1902781"/>
    <lineage>
        <taxon>Bacteria</taxon>
        <taxon>Pseudomonadati</taxon>
        <taxon>Pseudomonadota</taxon>
        <taxon>Gammaproteobacteria</taxon>
        <taxon>Alteromonadales</taxon>
        <taxon>Alteromonadaceae</taxon>
        <taxon>Agaribacter</taxon>
    </lineage>
</organism>
<dbReference type="InterPro" id="IPR029787">
    <property type="entry name" value="Nucleotide_cyclase"/>
</dbReference>
<feature type="domain" description="Guanylate cyclase" evidence="2">
    <location>
        <begin position="105"/>
        <end position="238"/>
    </location>
</feature>
<evidence type="ECO:0000313" key="4">
    <source>
        <dbReference type="Proteomes" id="UP001595478"/>
    </source>
</evidence>
<dbReference type="CDD" id="cd07302">
    <property type="entry name" value="CHD"/>
    <property type="match status" value="1"/>
</dbReference>
<evidence type="ECO:0000259" key="2">
    <source>
        <dbReference type="PROSITE" id="PS50125"/>
    </source>
</evidence>
<sequence>MEVSLASMLIPLFLGVVLLVLFAVYSLVITIMWLRLRRQQEYEADSLSNSIQDIDKTALIQKKADEAMALHQTFQKFVPRQFVAHFTKTGSTTLELGRADEDKVAIMFCDIRGFTGLSEKMTPQQLMNFLNSYFLRMNAPIHENNGFIDKFIGDAIMAVFDNPAGAEADKARDALSAAVGIQKALKLYNMHRQNVGYPPIRNGVGIHFGPVVIGTVGSDDRMDTTVIGDAVNVAQRIETLNDYFGSDILVSEECVTITPPSSGIEYRIVENIRLKGKSVDVCVAEVLSHFSDEERKAKLATSEPILEVIQLRKAGNVDKAEDIIHKLLAEHPSDKVILHHAKIIQQAKQDSKWNGIVAL</sequence>
<gene>
    <name evidence="3" type="ORF">ACFOHL_15285</name>
</gene>
<keyword evidence="1" id="KW-0472">Membrane</keyword>
<dbReference type="Gene3D" id="3.30.70.1230">
    <property type="entry name" value="Nucleotide cyclase"/>
    <property type="match status" value="1"/>
</dbReference>
<dbReference type="PANTHER" id="PTHR43081:SF1">
    <property type="entry name" value="ADENYLATE CYCLASE, TERMINAL-DIFFERENTIATION SPECIFIC"/>
    <property type="match status" value="1"/>
</dbReference>
<accession>A0ABV7FRL3</accession>
<keyword evidence="4" id="KW-1185">Reference proteome</keyword>
<keyword evidence="1" id="KW-0812">Transmembrane</keyword>
<dbReference type="PROSITE" id="PS50125">
    <property type="entry name" value="GUANYLATE_CYCLASE_2"/>
    <property type="match status" value="1"/>
</dbReference>
<dbReference type="Proteomes" id="UP001595478">
    <property type="component" value="Unassembled WGS sequence"/>
</dbReference>
<name>A0ABV7FRL3_9ALTE</name>
<keyword evidence="1" id="KW-1133">Transmembrane helix</keyword>
<protein>
    <submittedName>
        <fullName evidence="3">Adenylate/guanylate cyclase domain-containing protein</fullName>
    </submittedName>
</protein>
<comment type="caution">
    <text evidence="3">The sequence shown here is derived from an EMBL/GenBank/DDBJ whole genome shotgun (WGS) entry which is preliminary data.</text>
</comment>